<gene>
    <name evidence="2" type="ORF">SAMN05421541_12944</name>
</gene>
<keyword evidence="1" id="KW-0812">Transmembrane</keyword>
<evidence type="ECO:0000256" key="1">
    <source>
        <dbReference type="SAM" id="Phobius"/>
    </source>
</evidence>
<accession>A0A1I2MGI9</accession>
<proteinExistence type="predicted"/>
<evidence type="ECO:0000313" key="3">
    <source>
        <dbReference type="Proteomes" id="UP000199645"/>
    </source>
</evidence>
<feature type="transmembrane region" description="Helical" evidence="1">
    <location>
        <begin position="16"/>
        <end position="39"/>
    </location>
</feature>
<dbReference type="Proteomes" id="UP000199645">
    <property type="component" value="Unassembled WGS sequence"/>
</dbReference>
<dbReference type="OrthoDB" id="3301063at2"/>
<keyword evidence="1" id="KW-1133">Transmembrane helix</keyword>
<evidence type="ECO:0000313" key="2">
    <source>
        <dbReference type="EMBL" id="SFF90593.1"/>
    </source>
</evidence>
<feature type="transmembrane region" description="Helical" evidence="1">
    <location>
        <begin position="80"/>
        <end position="107"/>
    </location>
</feature>
<dbReference type="AlphaFoldDB" id="A0A1I2MGI9"/>
<keyword evidence="1" id="KW-0472">Membrane</keyword>
<keyword evidence="3" id="KW-1185">Reference proteome</keyword>
<evidence type="ECO:0008006" key="4">
    <source>
        <dbReference type="Google" id="ProtNLM"/>
    </source>
</evidence>
<sequence length="215" mass="23163">MRMLSVGVTPDERRTAVFFGLFAALIGLGAATLGFLFAYSSYPRDWFPRTLFTEDAPFTEDSAVIDDVGSGFPGAEGTGFGLIFAIAGLIFLVIGLLWTTSFLVAIVRAVRAAAWLDGTRVHVRGAFRTRSIDLATAYVHQGAVTTRIGYRIVSTPTLEVRDPRTGKALSLRLGAGRLPPNERRALADAMSQGRGNSPDDQDVLKLAETLRTATP</sequence>
<dbReference type="EMBL" id="FONV01000029">
    <property type="protein sequence ID" value="SFF90593.1"/>
    <property type="molecule type" value="Genomic_DNA"/>
</dbReference>
<protein>
    <recommendedName>
        <fullName evidence="4">PH domain-containing protein</fullName>
    </recommendedName>
</protein>
<organism evidence="2 3">
    <name type="scientific">Actinoplanes philippinensis</name>
    <dbReference type="NCBI Taxonomy" id="35752"/>
    <lineage>
        <taxon>Bacteria</taxon>
        <taxon>Bacillati</taxon>
        <taxon>Actinomycetota</taxon>
        <taxon>Actinomycetes</taxon>
        <taxon>Micromonosporales</taxon>
        <taxon>Micromonosporaceae</taxon>
        <taxon>Actinoplanes</taxon>
    </lineage>
</organism>
<reference evidence="2 3" key="1">
    <citation type="submission" date="2016-10" db="EMBL/GenBank/DDBJ databases">
        <authorList>
            <person name="de Groot N.N."/>
        </authorList>
    </citation>
    <scope>NUCLEOTIDE SEQUENCE [LARGE SCALE GENOMIC DNA]</scope>
    <source>
        <strain evidence="2 3">DSM 43019</strain>
    </source>
</reference>
<dbReference type="STRING" id="35752.SAMN05421541_12944"/>
<dbReference type="RefSeq" id="WP_143134176.1">
    <property type="nucleotide sequence ID" value="NZ_BOMT01000110.1"/>
</dbReference>
<name>A0A1I2MGI9_9ACTN</name>